<accession>A0ABY4M7G0</accession>
<gene>
    <name evidence="1" type="ORF">K9S39_11210</name>
</gene>
<keyword evidence="2" id="KW-1185">Reference proteome</keyword>
<dbReference type="RefSeq" id="WP_248863198.1">
    <property type="nucleotide sequence ID" value="NZ_CP086322.1"/>
</dbReference>
<proteinExistence type="predicted"/>
<organism evidence="1 2">
    <name type="scientific">Streptomyces halobius</name>
    <dbReference type="NCBI Taxonomy" id="2879846"/>
    <lineage>
        <taxon>Bacteria</taxon>
        <taxon>Bacillati</taxon>
        <taxon>Actinomycetota</taxon>
        <taxon>Actinomycetes</taxon>
        <taxon>Kitasatosporales</taxon>
        <taxon>Streptomycetaceae</taxon>
        <taxon>Streptomyces</taxon>
    </lineage>
</organism>
<dbReference type="EMBL" id="CP086322">
    <property type="protein sequence ID" value="UQA92335.1"/>
    <property type="molecule type" value="Genomic_DNA"/>
</dbReference>
<evidence type="ECO:0000313" key="2">
    <source>
        <dbReference type="Proteomes" id="UP000830115"/>
    </source>
</evidence>
<sequence length="60" mass="6938">MEHANAGHRHWRPLQRFTARRETYAEIHRAVAGLVSDRAARRATVRKPSTEPVLAHRVSR</sequence>
<name>A0ABY4M7G0_9ACTN</name>
<protein>
    <submittedName>
        <fullName evidence="1">Uncharacterized protein</fullName>
    </submittedName>
</protein>
<reference evidence="1" key="1">
    <citation type="submission" date="2021-10" db="EMBL/GenBank/DDBJ databases">
        <title>Streptomyces nigrumlapis sp.nov.,an antimicrobial producing actinobacterium isolated from Black Gobi rocks.</title>
        <authorList>
            <person name="Wen Y."/>
            <person name="Zhang W."/>
            <person name="Liu X.G."/>
        </authorList>
    </citation>
    <scope>NUCLEOTIDE SEQUENCE</scope>
    <source>
        <strain evidence="1">ST13-2-2</strain>
    </source>
</reference>
<dbReference type="Proteomes" id="UP000830115">
    <property type="component" value="Chromosome"/>
</dbReference>
<evidence type="ECO:0000313" key="1">
    <source>
        <dbReference type="EMBL" id="UQA92335.1"/>
    </source>
</evidence>